<dbReference type="EC" id="3.4.-.-" evidence="9"/>
<dbReference type="AlphaFoldDB" id="A0A6M4H4M1"/>
<dbReference type="Gene3D" id="1.25.40.10">
    <property type="entry name" value="Tetratricopeptide repeat domain"/>
    <property type="match status" value="1"/>
</dbReference>
<keyword evidence="10" id="KW-1185">Reference proteome</keyword>
<dbReference type="CDD" id="cd07333">
    <property type="entry name" value="M48C_bepA_like"/>
    <property type="match status" value="1"/>
</dbReference>
<evidence type="ECO:0000256" key="4">
    <source>
        <dbReference type="ARBA" id="ARBA00022801"/>
    </source>
</evidence>
<dbReference type="GO" id="GO:0004222">
    <property type="term" value="F:metalloendopeptidase activity"/>
    <property type="evidence" value="ECO:0007669"/>
    <property type="project" value="InterPro"/>
</dbReference>
<evidence type="ECO:0000256" key="5">
    <source>
        <dbReference type="ARBA" id="ARBA00022833"/>
    </source>
</evidence>
<evidence type="ECO:0000256" key="1">
    <source>
        <dbReference type="ARBA" id="ARBA00001947"/>
    </source>
</evidence>
<evidence type="ECO:0000256" key="3">
    <source>
        <dbReference type="ARBA" id="ARBA00022723"/>
    </source>
</evidence>
<keyword evidence="7" id="KW-0732">Signal</keyword>
<organism evidence="9 10">
    <name type="scientific">Usitatibacter palustris</name>
    <dbReference type="NCBI Taxonomy" id="2732487"/>
    <lineage>
        <taxon>Bacteria</taxon>
        <taxon>Pseudomonadati</taxon>
        <taxon>Pseudomonadota</taxon>
        <taxon>Betaproteobacteria</taxon>
        <taxon>Nitrosomonadales</taxon>
        <taxon>Usitatibacteraceae</taxon>
        <taxon>Usitatibacter</taxon>
    </lineage>
</organism>
<evidence type="ECO:0000313" key="9">
    <source>
        <dbReference type="EMBL" id="QJR14581.1"/>
    </source>
</evidence>
<dbReference type="GO" id="GO:0016020">
    <property type="term" value="C:membrane"/>
    <property type="evidence" value="ECO:0007669"/>
    <property type="project" value="TreeGrafter"/>
</dbReference>
<keyword evidence="3" id="KW-0479">Metal-binding</keyword>
<dbReference type="InterPro" id="IPR001915">
    <property type="entry name" value="Peptidase_M48"/>
</dbReference>
<dbReference type="Gene3D" id="3.30.2010.10">
    <property type="entry name" value="Metalloproteases ('zincins'), catalytic domain"/>
    <property type="match status" value="1"/>
</dbReference>
<comment type="cofactor">
    <cofactor evidence="1">
        <name>Zn(2+)</name>
        <dbReference type="ChEBI" id="CHEBI:29105"/>
    </cofactor>
</comment>
<dbReference type="InterPro" id="IPR051156">
    <property type="entry name" value="Mito/Outer_Membr_Metalloprot"/>
</dbReference>
<dbReference type="EMBL" id="CP053073">
    <property type="protein sequence ID" value="QJR14581.1"/>
    <property type="molecule type" value="Genomic_DNA"/>
</dbReference>
<reference evidence="9 10" key="1">
    <citation type="submission" date="2020-04" db="EMBL/GenBank/DDBJ databases">
        <title>Usitatibacter rugosus gen. nov., sp. nov. and Usitatibacter palustris sp. nov., novel members of Usitatibacteraceae fam. nov. within the order Nitrosomonadales isolated from soil.</title>
        <authorList>
            <person name="Huber K.J."/>
            <person name="Neumann-Schaal M."/>
            <person name="Geppert A."/>
            <person name="Luckner M."/>
            <person name="Wanner G."/>
            <person name="Overmann J."/>
        </authorList>
    </citation>
    <scope>NUCLEOTIDE SEQUENCE [LARGE SCALE GENOMIC DNA]</scope>
    <source>
        <strain evidence="9 10">Swamp67</strain>
    </source>
</reference>
<keyword evidence="5" id="KW-0862">Zinc</keyword>
<dbReference type="GO" id="GO:0051603">
    <property type="term" value="P:proteolysis involved in protein catabolic process"/>
    <property type="evidence" value="ECO:0007669"/>
    <property type="project" value="TreeGrafter"/>
</dbReference>
<dbReference type="GO" id="GO:0046872">
    <property type="term" value="F:metal ion binding"/>
    <property type="evidence" value="ECO:0007669"/>
    <property type="project" value="UniProtKB-KW"/>
</dbReference>
<dbReference type="PANTHER" id="PTHR22726:SF1">
    <property type="entry name" value="METALLOENDOPEPTIDASE OMA1, MITOCHONDRIAL"/>
    <property type="match status" value="1"/>
</dbReference>
<evidence type="ECO:0000256" key="6">
    <source>
        <dbReference type="ARBA" id="ARBA00023049"/>
    </source>
</evidence>
<protein>
    <submittedName>
        <fullName evidence="9">Beta-barrel assembly-enhancing protease</fullName>
        <ecNumber evidence="9">3.4.-.-</ecNumber>
    </submittedName>
</protein>
<evidence type="ECO:0000259" key="8">
    <source>
        <dbReference type="Pfam" id="PF01435"/>
    </source>
</evidence>
<feature type="domain" description="Peptidase M48" evidence="8">
    <location>
        <begin position="71"/>
        <end position="263"/>
    </location>
</feature>
<dbReference type="KEGG" id="upl:DSM104440_01382"/>
<dbReference type="PANTHER" id="PTHR22726">
    <property type="entry name" value="METALLOENDOPEPTIDASE OMA1"/>
    <property type="match status" value="1"/>
</dbReference>
<keyword evidence="6" id="KW-0482">Metalloprotease</keyword>
<accession>A0A6M4H4M1</accession>
<dbReference type="Pfam" id="PF01435">
    <property type="entry name" value="Peptidase_M48"/>
    <property type="match status" value="1"/>
</dbReference>
<keyword evidence="4 9" id="KW-0378">Hydrolase</keyword>
<name>A0A6M4H4M1_9PROT</name>
<feature type="signal peptide" evidence="7">
    <location>
        <begin position="1"/>
        <end position="28"/>
    </location>
</feature>
<feature type="chain" id="PRO_5026806156" evidence="7">
    <location>
        <begin position="29"/>
        <end position="496"/>
    </location>
</feature>
<evidence type="ECO:0000256" key="2">
    <source>
        <dbReference type="ARBA" id="ARBA00022670"/>
    </source>
</evidence>
<gene>
    <name evidence="9" type="primary">bepA_2</name>
    <name evidence="9" type="ORF">DSM104440_01382</name>
</gene>
<dbReference type="FunCoup" id="A0A6M4H4M1">
    <property type="interactions" value="156"/>
</dbReference>
<dbReference type="SUPFAM" id="SSF48452">
    <property type="entry name" value="TPR-like"/>
    <property type="match status" value="1"/>
</dbReference>
<keyword evidence="2 9" id="KW-0645">Protease</keyword>
<evidence type="ECO:0000256" key="7">
    <source>
        <dbReference type="SAM" id="SignalP"/>
    </source>
</evidence>
<dbReference type="InParanoid" id="A0A6M4H4M1"/>
<dbReference type="Proteomes" id="UP000503096">
    <property type="component" value="Chromosome"/>
</dbReference>
<proteinExistence type="predicted"/>
<evidence type="ECO:0000313" key="10">
    <source>
        <dbReference type="Proteomes" id="UP000503096"/>
    </source>
</evidence>
<dbReference type="InterPro" id="IPR011990">
    <property type="entry name" value="TPR-like_helical_dom_sf"/>
</dbReference>
<sequence>MAQLTPSRALNLRAVLLLFAALTLPVSGQGLPDLGDASSASLSEQQEKTIGNRIMREVRTDPAYLDDPEVTDYIRSLGNRLLASSENPRTGLEFFMVNDEQINAFALVGGHIGIHTGLFALTQSEAELAGVVAHEIAHITQRHQARSIHGQRSSQWTSLAALALAVLASRSSSSQSGQITEAALASASALAIQSQLDYTREHEREADRVGLVTLERAGLDPRGMSAFFERMLRANRLAEFKSAPSYLRTHPLTIERIADMQDRIERMPSRLVPDSFDYRIARARVRASIGSATEAVKAANLQLEDKTVVRLREDVYQLAVAQRRAREFDAAWKTLAPLREGPGARQPAFELLAARLETDLGKQDDALATYKAALATSPNYRALVYGRLELLLDRGRPREVLSDLEERLRNVSDDWRLYEIQARAYEAVGNNVARHRAQAEAFYRRGNLGAAVDQLELASKQKGSNFYESSIVESRLRELRTLLETEREAEKAMKIS</sequence>